<proteinExistence type="inferred from homology"/>
<dbReference type="GO" id="GO:0005829">
    <property type="term" value="C:cytosol"/>
    <property type="evidence" value="ECO:0007669"/>
    <property type="project" value="TreeGrafter"/>
</dbReference>
<gene>
    <name evidence="5" type="ORF">CKO25_15875</name>
</gene>
<dbReference type="Pfam" id="PF03061">
    <property type="entry name" value="4HBT"/>
    <property type="match status" value="1"/>
</dbReference>
<name>A0A9X1B9M0_9GAMM</name>
<protein>
    <submittedName>
        <fullName evidence="5">Acyl-CoA thioesterase</fullName>
    </submittedName>
</protein>
<dbReference type="InterPro" id="IPR029069">
    <property type="entry name" value="HotDog_dom_sf"/>
</dbReference>
<evidence type="ECO:0000259" key="4">
    <source>
        <dbReference type="PROSITE" id="PS51770"/>
    </source>
</evidence>
<dbReference type="PANTHER" id="PTHR11049">
    <property type="entry name" value="ACYL COENZYME A THIOESTER HYDROLASE"/>
    <property type="match status" value="1"/>
</dbReference>
<dbReference type="Proteomes" id="UP001138802">
    <property type="component" value="Unassembled WGS sequence"/>
</dbReference>
<evidence type="ECO:0000313" key="6">
    <source>
        <dbReference type="Proteomes" id="UP001138802"/>
    </source>
</evidence>
<dbReference type="Gene3D" id="3.10.129.10">
    <property type="entry name" value="Hotdog Thioesterase"/>
    <property type="match status" value="1"/>
</dbReference>
<evidence type="ECO:0000256" key="2">
    <source>
        <dbReference type="ARBA" id="ARBA00022801"/>
    </source>
</evidence>
<reference evidence="5 6" key="1">
    <citation type="journal article" date="2020" name="Microorganisms">
        <title>Osmotic Adaptation and Compatible Solute Biosynthesis of Phototrophic Bacteria as Revealed from Genome Analyses.</title>
        <authorList>
            <person name="Imhoff J.F."/>
            <person name="Rahn T."/>
            <person name="Kunzel S."/>
            <person name="Keller A."/>
            <person name="Neulinger S.C."/>
        </authorList>
    </citation>
    <scope>NUCLEOTIDE SEQUENCE [LARGE SCALE GENOMIC DNA]</scope>
    <source>
        <strain evidence="5 6">DSM 21303</strain>
    </source>
</reference>
<keyword evidence="6" id="KW-1185">Reference proteome</keyword>
<comment type="caution">
    <text evidence="5">The sequence shown here is derived from an EMBL/GenBank/DDBJ whole genome shotgun (WGS) entry which is preliminary data.</text>
</comment>
<evidence type="ECO:0000256" key="1">
    <source>
        <dbReference type="ARBA" id="ARBA00010458"/>
    </source>
</evidence>
<dbReference type="PANTHER" id="PTHR11049:SF24">
    <property type="entry name" value="CYTOSOLIC ACYL COENZYME A THIOESTER HYDROLASE"/>
    <property type="match status" value="1"/>
</dbReference>
<dbReference type="RefSeq" id="WP_200388913.1">
    <property type="nucleotide sequence ID" value="NZ_NRSD01000019.1"/>
</dbReference>
<dbReference type="SUPFAM" id="SSF54637">
    <property type="entry name" value="Thioesterase/thiol ester dehydrase-isomerase"/>
    <property type="match status" value="1"/>
</dbReference>
<dbReference type="EMBL" id="NRSD01000019">
    <property type="protein sequence ID" value="MBK1646099.1"/>
    <property type="molecule type" value="Genomic_DNA"/>
</dbReference>
<accession>A0A9X1B9M0</accession>
<dbReference type="CDD" id="cd03442">
    <property type="entry name" value="BFIT_BACH"/>
    <property type="match status" value="1"/>
</dbReference>
<comment type="similarity">
    <text evidence="1">Belongs to the acyl coenzyme A hydrolase family.</text>
</comment>
<evidence type="ECO:0000256" key="3">
    <source>
        <dbReference type="PROSITE-ProRule" id="PRU01106"/>
    </source>
</evidence>
<dbReference type="AlphaFoldDB" id="A0A9X1B9M0"/>
<dbReference type="PROSITE" id="PS51770">
    <property type="entry name" value="HOTDOG_ACOT"/>
    <property type="match status" value="1"/>
</dbReference>
<dbReference type="InterPro" id="IPR040170">
    <property type="entry name" value="Cytosol_ACT"/>
</dbReference>
<keyword evidence="2 3" id="KW-0378">Hydrolase</keyword>
<feature type="domain" description="HotDog ACOT-type" evidence="4">
    <location>
        <begin position="1"/>
        <end position="110"/>
    </location>
</feature>
<dbReference type="GO" id="GO:0009062">
    <property type="term" value="P:fatty acid catabolic process"/>
    <property type="evidence" value="ECO:0007669"/>
    <property type="project" value="TreeGrafter"/>
</dbReference>
<dbReference type="GO" id="GO:0006637">
    <property type="term" value="P:acyl-CoA metabolic process"/>
    <property type="evidence" value="ECO:0007669"/>
    <property type="project" value="TreeGrafter"/>
</dbReference>
<sequence length="132" mass="14899">MESFKVVRPEFLNHYGYLFGGFLLKWVDEIAWIAASRDHPGCRFVTIGMDRVEFHRSVRQGAVLRFDALESCRGNTSLSYSVHVFADDLETGDEEPIFTTCITFVRVDEHGRKIPLTQGSATAQGVRAARSE</sequence>
<evidence type="ECO:0000313" key="5">
    <source>
        <dbReference type="EMBL" id="MBK1646099.1"/>
    </source>
</evidence>
<dbReference type="GO" id="GO:0052816">
    <property type="term" value="F:long-chain fatty acyl-CoA hydrolase activity"/>
    <property type="evidence" value="ECO:0007669"/>
    <property type="project" value="TreeGrafter"/>
</dbReference>
<dbReference type="InterPro" id="IPR033120">
    <property type="entry name" value="HOTDOG_ACOT"/>
</dbReference>
<dbReference type="InterPro" id="IPR006683">
    <property type="entry name" value="Thioestr_dom"/>
</dbReference>
<organism evidence="5 6">
    <name type="scientific">Thiocapsa imhoffii</name>
    <dbReference type="NCBI Taxonomy" id="382777"/>
    <lineage>
        <taxon>Bacteria</taxon>
        <taxon>Pseudomonadati</taxon>
        <taxon>Pseudomonadota</taxon>
        <taxon>Gammaproteobacteria</taxon>
        <taxon>Chromatiales</taxon>
        <taxon>Chromatiaceae</taxon>
        <taxon>Thiocapsa</taxon>
    </lineage>
</organism>